<sequence>MLSKAAKGPRRIWIADLLVVTLLCGTNAARLSAHSGAATGAALRESIQASEHLVEVEPRSHQAGDRARCAGTLGGWCSAFHRQLTFQSKEWIPGSRSCPDSACNTVGVCNRDTGVCDCMAGWTGVNCTERQSRPCTNKYRESGSVPQGAPKSWSEPGWTASRCAGVCDEDIAACYCNGTRGHIPAAPGSPAGALPIQQGRPMILDQCQPNRDDAGEPVEHGRLAPELIFGPDGWCEAEEPEQSCGCVVDGQTGPYCDEPLEHTCLNQCSGHGQCRFGFCLCDEGFYGHDCARHAAGADMSTDAILLEKPWIAEVVTNAAVDVTQSRPQLRPLIYVYDLPSMYNTRMLQYRIAKNTCLWRSFEGTNITALTQWSHYSLESLLHEHLLQSPHRTLDPEEADFFYVPVYTSCYVHPVHGWADGPWWYGPSGPRVMHAANMLLEAKQWLQTHLPYWNRTGGKDHVWLVTHDEGSCWVPSEIRPSIILSHWGRKDLNHTSGSAYLADDYSAEHIHPEYSPRGWLNIIQGHPCYDPEKDLVVPSFLGPQRIGPSPLLGFPAHERRHLLFFRGEVGHQRLAHYSRSIRQRLYTLARSRRWKQRLGMMVGTAHDGAEGGSYERMLSSSKFCLVAPGDGWSGRAEDSILHGCIPVVIMDDVDPVFATALHWERFSIRVREADMDRLDDILTAIPAERVEQMQRALSRVWQRFMYRSFPYFGSELLATQDIHDRMYHRAGSNTSLPHPVTHFRDDDDAFATIIQWLYSKCIDRSLTASI</sequence>
<comment type="subcellular location">
    <subcellularLocation>
        <location evidence="1">Golgi apparatus membrane</location>
        <topology evidence="1">Single-pass type II membrane protein</topology>
    </subcellularLocation>
</comment>
<evidence type="ECO:0000313" key="8">
    <source>
        <dbReference type="Proteomes" id="UP001465755"/>
    </source>
</evidence>
<dbReference type="EMBL" id="JALJOQ010000044">
    <property type="protein sequence ID" value="KAK9805384.1"/>
    <property type="molecule type" value="Genomic_DNA"/>
</dbReference>
<keyword evidence="4" id="KW-0245">EGF-like domain</keyword>
<comment type="caution">
    <text evidence="7">The sequence shown here is derived from an EMBL/GenBank/DDBJ whole genome shotgun (WGS) entry which is preliminary data.</text>
</comment>
<dbReference type="AlphaFoldDB" id="A0AAW1PAB0"/>
<feature type="domain" description="EGF-like" evidence="6">
    <location>
        <begin position="94"/>
        <end position="128"/>
    </location>
</feature>
<keyword evidence="5" id="KW-0732">Signal</keyword>
<evidence type="ECO:0000259" key="6">
    <source>
        <dbReference type="PROSITE" id="PS50026"/>
    </source>
</evidence>
<reference evidence="7 8" key="1">
    <citation type="journal article" date="2024" name="Nat. Commun.">
        <title>Phylogenomics reveals the evolutionary origins of lichenization in chlorophyte algae.</title>
        <authorList>
            <person name="Puginier C."/>
            <person name="Libourel C."/>
            <person name="Otte J."/>
            <person name="Skaloud P."/>
            <person name="Haon M."/>
            <person name="Grisel S."/>
            <person name="Petersen M."/>
            <person name="Berrin J.G."/>
            <person name="Delaux P.M."/>
            <person name="Dal Grande F."/>
            <person name="Keller J."/>
        </authorList>
    </citation>
    <scope>NUCLEOTIDE SEQUENCE [LARGE SCALE GENOMIC DNA]</scope>
    <source>
        <strain evidence="7 8">SAG 2036</strain>
    </source>
</reference>
<protein>
    <recommendedName>
        <fullName evidence="6">EGF-like domain-containing protein</fullName>
    </recommendedName>
</protein>
<dbReference type="GO" id="GO:0016757">
    <property type="term" value="F:glycosyltransferase activity"/>
    <property type="evidence" value="ECO:0007669"/>
    <property type="project" value="InterPro"/>
</dbReference>
<keyword evidence="8" id="KW-1185">Reference proteome</keyword>
<dbReference type="PROSITE" id="PS50026">
    <property type="entry name" value="EGF_3"/>
    <property type="match status" value="1"/>
</dbReference>
<dbReference type="PROSITE" id="PS01186">
    <property type="entry name" value="EGF_2"/>
    <property type="match status" value="2"/>
</dbReference>
<dbReference type="PANTHER" id="PTHR11062:SF268">
    <property type="entry name" value="FAMILY PROTEIN, PUTATIVE, EXPRESSED-RELATED"/>
    <property type="match status" value="1"/>
</dbReference>
<dbReference type="PANTHER" id="PTHR11062">
    <property type="entry name" value="EXOSTOSIN HEPARAN SULFATE GLYCOSYLTRANSFERASE -RELATED"/>
    <property type="match status" value="1"/>
</dbReference>
<feature type="signal peptide" evidence="5">
    <location>
        <begin position="1"/>
        <end position="28"/>
    </location>
</feature>
<dbReference type="Pfam" id="PF23106">
    <property type="entry name" value="EGF_Teneurin"/>
    <property type="match status" value="1"/>
</dbReference>
<evidence type="ECO:0000256" key="3">
    <source>
        <dbReference type="ARBA" id="ARBA00023034"/>
    </source>
</evidence>
<evidence type="ECO:0000256" key="2">
    <source>
        <dbReference type="ARBA" id="ARBA00010271"/>
    </source>
</evidence>
<organism evidence="7 8">
    <name type="scientific">Symbiochloris irregularis</name>
    <dbReference type="NCBI Taxonomy" id="706552"/>
    <lineage>
        <taxon>Eukaryota</taxon>
        <taxon>Viridiplantae</taxon>
        <taxon>Chlorophyta</taxon>
        <taxon>core chlorophytes</taxon>
        <taxon>Trebouxiophyceae</taxon>
        <taxon>Trebouxiales</taxon>
        <taxon>Trebouxiaceae</taxon>
        <taxon>Symbiochloris</taxon>
    </lineage>
</organism>
<dbReference type="Pfam" id="PF03016">
    <property type="entry name" value="Exostosin_GT47"/>
    <property type="match status" value="1"/>
</dbReference>
<evidence type="ECO:0000256" key="1">
    <source>
        <dbReference type="ARBA" id="ARBA00004323"/>
    </source>
</evidence>
<feature type="disulfide bond" evidence="4">
    <location>
        <begin position="118"/>
        <end position="127"/>
    </location>
</feature>
<comment type="caution">
    <text evidence="4">Lacks conserved residue(s) required for the propagation of feature annotation.</text>
</comment>
<dbReference type="Proteomes" id="UP001465755">
    <property type="component" value="Unassembled WGS sequence"/>
</dbReference>
<keyword evidence="3" id="KW-0333">Golgi apparatus</keyword>
<dbReference type="PROSITE" id="PS00022">
    <property type="entry name" value="EGF_1"/>
    <property type="match status" value="1"/>
</dbReference>
<dbReference type="Gene3D" id="2.10.25.10">
    <property type="entry name" value="Laminin"/>
    <property type="match status" value="1"/>
</dbReference>
<accession>A0AAW1PAB0</accession>
<feature type="chain" id="PRO_5043362811" description="EGF-like domain-containing protein" evidence="5">
    <location>
        <begin position="29"/>
        <end position="769"/>
    </location>
</feature>
<dbReference type="InterPro" id="IPR000742">
    <property type="entry name" value="EGF"/>
</dbReference>
<evidence type="ECO:0000313" key="7">
    <source>
        <dbReference type="EMBL" id="KAK9805384.1"/>
    </source>
</evidence>
<dbReference type="InterPro" id="IPR004263">
    <property type="entry name" value="Exostosin"/>
</dbReference>
<proteinExistence type="inferred from homology"/>
<evidence type="ECO:0000256" key="5">
    <source>
        <dbReference type="SAM" id="SignalP"/>
    </source>
</evidence>
<comment type="similarity">
    <text evidence="2">Belongs to the glycosyltransferase 47 family.</text>
</comment>
<gene>
    <name evidence="7" type="ORF">WJX73_009679</name>
</gene>
<evidence type="ECO:0000256" key="4">
    <source>
        <dbReference type="PROSITE-ProRule" id="PRU00076"/>
    </source>
</evidence>
<dbReference type="GO" id="GO:0000139">
    <property type="term" value="C:Golgi membrane"/>
    <property type="evidence" value="ECO:0007669"/>
    <property type="project" value="UniProtKB-SubCell"/>
</dbReference>
<name>A0AAW1PAB0_9CHLO</name>
<dbReference type="InterPro" id="IPR040911">
    <property type="entry name" value="Exostosin_GT47"/>
</dbReference>
<keyword evidence="4" id="KW-1015">Disulfide bond</keyword>